<proteinExistence type="predicted"/>
<dbReference type="Proteomes" id="UP000203989">
    <property type="component" value="Segment"/>
</dbReference>
<accession>A0A142IDH3</accession>
<organism evidence="1 2">
    <name type="scientific">Pseudomonas phage vB_PsyM_KIL1</name>
    <dbReference type="NCBI Taxonomy" id="1777065"/>
    <lineage>
        <taxon>Viruses</taxon>
        <taxon>Duplodnaviria</taxon>
        <taxon>Heunggongvirae</taxon>
        <taxon>Uroviricota</taxon>
        <taxon>Caudoviricetes</taxon>
        <taxon>Vandenendeviridae</taxon>
        <taxon>Gorskivirinae</taxon>
        <taxon>Flaumdravirus</taxon>
        <taxon>Flaumdravirus KIL4</taxon>
    </lineage>
</organism>
<dbReference type="RefSeq" id="YP_009275960.1">
    <property type="nucleotide sequence ID" value="NC_030934.1"/>
</dbReference>
<name>A0A142IDH3_9CAUD</name>
<dbReference type="EMBL" id="KU130126">
    <property type="protein sequence ID" value="AMR57278.1"/>
    <property type="molecule type" value="Genomic_DNA"/>
</dbReference>
<protein>
    <submittedName>
        <fullName evidence="1">Uncharacterized protein</fullName>
    </submittedName>
</protein>
<dbReference type="KEGG" id="vg:28802419"/>
<reference evidence="1 2" key="1">
    <citation type="journal article" date="2016" name="Front. Microbiol.">
        <title>Characterization of Novel Bacteriophages for Biocontrol of Bacterial Blight in Leek Caused by Pseudomonas syringae pv. porri.</title>
        <authorList>
            <person name="Rombouts S."/>
            <person name="Lavigne R."/>
        </authorList>
    </citation>
    <scope>NUCLEOTIDE SEQUENCE [LARGE SCALE GENOMIC DNA]</scope>
</reference>
<evidence type="ECO:0000313" key="2">
    <source>
        <dbReference type="Proteomes" id="UP000203989"/>
    </source>
</evidence>
<evidence type="ECO:0000313" key="1">
    <source>
        <dbReference type="EMBL" id="AMR57278.1"/>
    </source>
</evidence>
<dbReference type="GeneID" id="28802419"/>
<keyword evidence="2" id="KW-1185">Reference proteome</keyword>
<sequence length="108" mass="12483">MKASNLVKKLNSLIEENGDCDIVFGNIEDGVYPFLQEIYWADDVFFLTSDEQDKDDYEEPPWGFIQDDGLCGYCDWPKTEYLGKRRCNRCGSPWASRLAVFGESYEKS</sequence>
<gene>
    <name evidence="1" type="ORF">vB_PsyM_KIL1_0026</name>
</gene>